<organism evidence="1 2">
    <name type="scientific">Bodo saltans</name>
    <name type="common">Flagellated protozoan</name>
    <dbReference type="NCBI Taxonomy" id="75058"/>
    <lineage>
        <taxon>Eukaryota</taxon>
        <taxon>Discoba</taxon>
        <taxon>Euglenozoa</taxon>
        <taxon>Kinetoplastea</taxon>
        <taxon>Metakinetoplastina</taxon>
        <taxon>Eubodonida</taxon>
        <taxon>Bodonidae</taxon>
        <taxon>Bodo</taxon>
    </lineage>
</organism>
<evidence type="ECO:0000313" key="1">
    <source>
        <dbReference type="EMBL" id="CUG86583.1"/>
    </source>
</evidence>
<protein>
    <submittedName>
        <fullName evidence="1">Uncharacterized protein</fullName>
    </submittedName>
</protein>
<proteinExistence type="predicted"/>
<sequence>DPAEDDRSDDTALMAALWSVGSRSDGATIPPSSGVEAVAINQRGALLLSDDFTAGGGEGDEREAVTSSPMSYRELDLEHVRTGDAQLVLA</sequence>
<evidence type="ECO:0000313" key="2">
    <source>
        <dbReference type="Proteomes" id="UP000051952"/>
    </source>
</evidence>
<keyword evidence="2" id="KW-1185">Reference proteome</keyword>
<feature type="non-terminal residue" evidence="1">
    <location>
        <position position="1"/>
    </location>
</feature>
<dbReference type="VEuPathDB" id="TriTrypDB:BSAL_06735"/>
<name>A0A0S4J8C5_BODSA</name>
<accession>A0A0S4J8C5</accession>
<gene>
    <name evidence="1" type="ORF">BSAL_06735</name>
</gene>
<dbReference type="AlphaFoldDB" id="A0A0S4J8C5"/>
<dbReference type="Proteomes" id="UP000051952">
    <property type="component" value="Unassembled WGS sequence"/>
</dbReference>
<dbReference type="EMBL" id="CYKH01001337">
    <property type="protein sequence ID" value="CUG86583.1"/>
    <property type="molecule type" value="Genomic_DNA"/>
</dbReference>
<reference evidence="2" key="1">
    <citation type="submission" date="2015-09" db="EMBL/GenBank/DDBJ databases">
        <authorList>
            <consortium name="Pathogen Informatics"/>
        </authorList>
    </citation>
    <scope>NUCLEOTIDE SEQUENCE [LARGE SCALE GENOMIC DNA]</scope>
    <source>
        <strain evidence="2">Lake Konstanz</strain>
    </source>
</reference>